<dbReference type="STRING" id="454130.A0A0U5FRG0"/>
<protein>
    <submittedName>
        <fullName evidence="3">Uncharacterized protein</fullName>
    </submittedName>
</protein>
<dbReference type="PANTHER" id="PTHR35394">
    <property type="entry name" value="DUF3176 DOMAIN-CONTAINING PROTEIN"/>
    <property type="match status" value="1"/>
</dbReference>
<keyword evidence="2" id="KW-0812">Transmembrane</keyword>
<feature type="compositionally biased region" description="Polar residues" evidence="1">
    <location>
        <begin position="18"/>
        <end position="31"/>
    </location>
</feature>
<accession>A0A0U5FRG0</accession>
<evidence type="ECO:0000313" key="3">
    <source>
        <dbReference type="EMBL" id="CEL02080.1"/>
    </source>
</evidence>
<organism evidence="3 4">
    <name type="scientific">Aspergillus calidoustus</name>
    <dbReference type="NCBI Taxonomy" id="454130"/>
    <lineage>
        <taxon>Eukaryota</taxon>
        <taxon>Fungi</taxon>
        <taxon>Dikarya</taxon>
        <taxon>Ascomycota</taxon>
        <taxon>Pezizomycotina</taxon>
        <taxon>Eurotiomycetes</taxon>
        <taxon>Eurotiomycetidae</taxon>
        <taxon>Eurotiales</taxon>
        <taxon>Aspergillaceae</taxon>
        <taxon>Aspergillus</taxon>
        <taxon>Aspergillus subgen. Nidulantes</taxon>
    </lineage>
</organism>
<reference evidence="4" key="1">
    <citation type="journal article" date="2016" name="Genome Announc.">
        <title>Draft genome sequences of fungus Aspergillus calidoustus.</title>
        <authorList>
            <person name="Horn F."/>
            <person name="Linde J."/>
            <person name="Mattern D.J."/>
            <person name="Walther G."/>
            <person name="Guthke R."/>
            <person name="Scherlach K."/>
            <person name="Martin K."/>
            <person name="Brakhage A.A."/>
            <person name="Petzke L."/>
            <person name="Valiante V."/>
        </authorList>
    </citation>
    <scope>NUCLEOTIDE SEQUENCE [LARGE SCALE GENOMIC DNA]</scope>
    <source>
        <strain evidence="4">SF006504</strain>
    </source>
</reference>
<keyword evidence="2" id="KW-0472">Membrane</keyword>
<keyword evidence="4" id="KW-1185">Reference proteome</keyword>
<gene>
    <name evidence="3" type="ORF">ASPCAL01655</name>
</gene>
<dbReference type="PANTHER" id="PTHR35394:SF5">
    <property type="entry name" value="DUF3176 DOMAIN-CONTAINING PROTEIN"/>
    <property type="match status" value="1"/>
</dbReference>
<dbReference type="OrthoDB" id="4510342at2759"/>
<dbReference type="Pfam" id="PF11374">
    <property type="entry name" value="DUF3176"/>
    <property type="match status" value="1"/>
</dbReference>
<dbReference type="Proteomes" id="UP000054771">
    <property type="component" value="Unassembled WGS sequence"/>
</dbReference>
<evidence type="ECO:0000313" key="4">
    <source>
        <dbReference type="Proteomes" id="UP000054771"/>
    </source>
</evidence>
<feature type="transmembrane region" description="Helical" evidence="2">
    <location>
        <begin position="162"/>
        <end position="180"/>
    </location>
</feature>
<sequence length="215" mass="23943">MAAGLSLPAANRPDSNDSHQGSQDNDNHASSASTLHTIPIKTQRNKYNWHRLLQDTWLWEFTSALFSTCCFISICAVLFAYDGRVRPTWKLGLSLNPIISTLATGCRSSLTLVVSEAISQLKWLWVRDGEPKQLLGMQVFDNASRGPLGALTMLFYHSERPLVSLGAALTILMLAFEPFVQQILSYPLQYIEDASMPAVTYQSRAGPLYFAHFLC</sequence>
<feature type="region of interest" description="Disordered" evidence="1">
    <location>
        <begin position="1"/>
        <end position="31"/>
    </location>
</feature>
<evidence type="ECO:0000256" key="1">
    <source>
        <dbReference type="SAM" id="MobiDB-lite"/>
    </source>
</evidence>
<dbReference type="AlphaFoldDB" id="A0A0U5FRG0"/>
<keyword evidence="2" id="KW-1133">Transmembrane helix</keyword>
<dbReference type="InterPro" id="IPR021514">
    <property type="entry name" value="DUF3176"/>
</dbReference>
<proteinExistence type="predicted"/>
<feature type="transmembrane region" description="Helical" evidence="2">
    <location>
        <begin position="57"/>
        <end position="81"/>
    </location>
</feature>
<evidence type="ECO:0000256" key="2">
    <source>
        <dbReference type="SAM" id="Phobius"/>
    </source>
</evidence>
<dbReference type="EMBL" id="CDMC01000001">
    <property type="protein sequence ID" value="CEL02080.1"/>
    <property type="molecule type" value="Genomic_DNA"/>
</dbReference>
<name>A0A0U5FRG0_ASPCI</name>